<dbReference type="RefSeq" id="WP_255931221.1">
    <property type="nucleotide sequence ID" value="NZ_JANFNH010000037.1"/>
</dbReference>
<dbReference type="PANTHER" id="PTHR30055:SF151">
    <property type="entry name" value="TRANSCRIPTIONAL REGULATORY PROTEIN"/>
    <property type="match status" value="1"/>
</dbReference>
<dbReference type="PANTHER" id="PTHR30055">
    <property type="entry name" value="HTH-TYPE TRANSCRIPTIONAL REGULATOR RUTR"/>
    <property type="match status" value="1"/>
</dbReference>
<keyword evidence="2 4" id="KW-0238">DNA-binding</keyword>
<evidence type="ECO:0000313" key="6">
    <source>
        <dbReference type="EMBL" id="MCQ4045086.1"/>
    </source>
</evidence>
<evidence type="ECO:0000313" key="7">
    <source>
        <dbReference type="Proteomes" id="UP001206206"/>
    </source>
</evidence>
<dbReference type="InterPro" id="IPR009057">
    <property type="entry name" value="Homeodomain-like_sf"/>
</dbReference>
<evidence type="ECO:0000256" key="2">
    <source>
        <dbReference type="ARBA" id="ARBA00023125"/>
    </source>
</evidence>
<dbReference type="PROSITE" id="PS50977">
    <property type="entry name" value="HTH_TETR_2"/>
    <property type="match status" value="1"/>
</dbReference>
<keyword evidence="7" id="KW-1185">Reference proteome</keyword>
<dbReference type="Proteomes" id="UP001206206">
    <property type="component" value="Unassembled WGS sequence"/>
</dbReference>
<organism evidence="6 7">
    <name type="scientific">Streptantibioticus rubrisoli</name>
    <dbReference type="NCBI Taxonomy" id="1387313"/>
    <lineage>
        <taxon>Bacteria</taxon>
        <taxon>Bacillati</taxon>
        <taxon>Actinomycetota</taxon>
        <taxon>Actinomycetes</taxon>
        <taxon>Kitasatosporales</taxon>
        <taxon>Streptomycetaceae</taxon>
        <taxon>Streptantibioticus</taxon>
    </lineage>
</organism>
<gene>
    <name evidence="6" type="ORF">NON19_24395</name>
</gene>
<comment type="caution">
    <text evidence="6">The sequence shown here is derived from an EMBL/GenBank/DDBJ whole genome shotgun (WGS) entry which is preliminary data.</text>
</comment>
<dbReference type="InterPro" id="IPR001647">
    <property type="entry name" value="HTH_TetR"/>
</dbReference>
<dbReference type="SUPFAM" id="SSF46689">
    <property type="entry name" value="Homeodomain-like"/>
    <property type="match status" value="1"/>
</dbReference>
<feature type="DNA-binding region" description="H-T-H motif" evidence="4">
    <location>
        <begin position="42"/>
        <end position="61"/>
    </location>
</feature>
<reference evidence="6 7" key="1">
    <citation type="submission" date="2022-06" db="EMBL/GenBank/DDBJ databases">
        <title>Draft genome sequence of type strain Streptomyces rubrisoli DSM 42083.</title>
        <authorList>
            <person name="Duangmal K."/>
            <person name="Klaysubun C."/>
        </authorList>
    </citation>
    <scope>NUCLEOTIDE SEQUENCE [LARGE SCALE GENOMIC DNA]</scope>
    <source>
        <strain evidence="6 7">DSM 42083</strain>
    </source>
</reference>
<dbReference type="Pfam" id="PF00440">
    <property type="entry name" value="TetR_N"/>
    <property type="match status" value="1"/>
</dbReference>
<protein>
    <submittedName>
        <fullName evidence="6">TetR/AcrR family transcriptional regulator</fullName>
    </submittedName>
</protein>
<keyword evidence="3" id="KW-0804">Transcription</keyword>
<dbReference type="InterPro" id="IPR036271">
    <property type="entry name" value="Tet_transcr_reg_TetR-rel_C_sf"/>
</dbReference>
<proteinExistence type="predicted"/>
<evidence type="ECO:0000259" key="5">
    <source>
        <dbReference type="PROSITE" id="PS50977"/>
    </source>
</evidence>
<accession>A0ABT1PI88</accession>
<evidence type="ECO:0000256" key="4">
    <source>
        <dbReference type="PROSITE-ProRule" id="PRU00335"/>
    </source>
</evidence>
<dbReference type="EMBL" id="JANFNH010000037">
    <property type="protein sequence ID" value="MCQ4045086.1"/>
    <property type="molecule type" value="Genomic_DNA"/>
</dbReference>
<dbReference type="Gene3D" id="1.10.357.10">
    <property type="entry name" value="Tetracycline Repressor, domain 2"/>
    <property type="match status" value="1"/>
</dbReference>
<dbReference type="Pfam" id="PF02909">
    <property type="entry name" value="TetR_C_1"/>
    <property type="match status" value="1"/>
</dbReference>
<evidence type="ECO:0000256" key="1">
    <source>
        <dbReference type="ARBA" id="ARBA00023015"/>
    </source>
</evidence>
<dbReference type="InterPro" id="IPR050109">
    <property type="entry name" value="HTH-type_TetR-like_transc_reg"/>
</dbReference>
<evidence type="ECO:0000256" key="3">
    <source>
        <dbReference type="ARBA" id="ARBA00023163"/>
    </source>
</evidence>
<feature type="domain" description="HTH tetR-type" evidence="5">
    <location>
        <begin position="19"/>
        <end position="79"/>
    </location>
</feature>
<sequence length="235" mass="25668">MTARTEAAKSRRERPAKPALSRAGIVAASVALMRSEGLERVTMRRLAQELDTGPASLYVYFRNTAELHAAVLDELLGEVDLGSVPEDGPWRERLIDVLTSYIQVLYEHPSLARSALVARPRGEHYLALLEGLLAILKSGGIEGERAGWAVDLLLQFATAAAAEHGSRRQAPEAREEWTAFTDALRAASPERYPHLAATSDVLFTGSPRERRTWTFQVLLNGILTAPAPAPDTHPA</sequence>
<name>A0ABT1PI88_9ACTN</name>
<dbReference type="SUPFAM" id="SSF48498">
    <property type="entry name" value="Tetracyclin repressor-like, C-terminal domain"/>
    <property type="match status" value="1"/>
</dbReference>
<keyword evidence="1" id="KW-0805">Transcription regulation</keyword>
<dbReference type="InterPro" id="IPR004111">
    <property type="entry name" value="Repressor_TetR_C"/>
</dbReference>